<comment type="caution">
    <text evidence="5">The sequence shown here is derived from an EMBL/GenBank/DDBJ whole genome shotgun (WGS) entry which is preliminary data.</text>
</comment>
<dbReference type="Pfam" id="PF17806">
    <property type="entry name" value="SO_alpha_A3"/>
    <property type="match status" value="1"/>
</dbReference>
<dbReference type="Gene3D" id="3.50.50.60">
    <property type="entry name" value="FAD/NAD(P)-binding domain"/>
    <property type="match status" value="2"/>
</dbReference>
<proteinExistence type="predicted"/>
<protein>
    <recommendedName>
        <fullName evidence="7">FAD-binding protein</fullName>
    </recommendedName>
</protein>
<dbReference type="InterPro" id="IPR051691">
    <property type="entry name" value="Metab_Enz_Cyan_OpOx_G3PDH"/>
</dbReference>
<dbReference type="EMBL" id="BSFI01000007">
    <property type="protein sequence ID" value="GLK67921.1"/>
    <property type="molecule type" value="Genomic_DNA"/>
</dbReference>
<name>A0A9W6IZA5_9HYPH</name>
<evidence type="ECO:0000259" key="3">
    <source>
        <dbReference type="Pfam" id="PF07992"/>
    </source>
</evidence>
<dbReference type="InterPro" id="IPR041117">
    <property type="entry name" value="SoxA_A3"/>
</dbReference>
<feature type="domain" description="FAD/NAD(P)-binding" evidence="3">
    <location>
        <begin position="151"/>
        <end position="407"/>
    </location>
</feature>
<dbReference type="PANTHER" id="PTHR42949">
    <property type="entry name" value="ANAEROBIC GLYCEROL-3-PHOSPHATE DEHYDROGENASE SUBUNIT B"/>
    <property type="match status" value="1"/>
</dbReference>
<dbReference type="RefSeq" id="WP_271168162.1">
    <property type="nucleotide sequence ID" value="NZ_BSFI01000007.1"/>
</dbReference>
<dbReference type="InterPro" id="IPR036188">
    <property type="entry name" value="FAD/NAD-bd_sf"/>
</dbReference>
<reference evidence="5" key="1">
    <citation type="journal article" date="2014" name="Int. J. Syst. Evol. Microbiol.">
        <title>Complete genome sequence of Corynebacterium casei LMG S-19264T (=DSM 44701T), isolated from a smear-ripened cheese.</title>
        <authorList>
            <consortium name="US DOE Joint Genome Institute (JGI-PGF)"/>
            <person name="Walter F."/>
            <person name="Albersmeier A."/>
            <person name="Kalinowski J."/>
            <person name="Ruckert C."/>
        </authorList>
    </citation>
    <scope>NUCLEOTIDE SEQUENCE</scope>
    <source>
        <strain evidence="5">VKM B-2347</strain>
    </source>
</reference>
<evidence type="ECO:0000313" key="5">
    <source>
        <dbReference type="EMBL" id="GLK67921.1"/>
    </source>
</evidence>
<evidence type="ECO:0000256" key="1">
    <source>
        <dbReference type="ARBA" id="ARBA00023002"/>
    </source>
</evidence>
<evidence type="ECO:0000259" key="4">
    <source>
        <dbReference type="Pfam" id="PF17806"/>
    </source>
</evidence>
<organism evidence="5 6">
    <name type="scientific">Hansschlegelia plantiphila</name>
    <dbReference type="NCBI Taxonomy" id="374655"/>
    <lineage>
        <taxon>Bacteria</taxon>
        <taxon>Pseudomonadati</taxon>
        <taxon>Pseudomonadota</taxon>
        <taxon>Alphaproteobacteria</taxon>
        <taxon>Hyphomicrobiales</taxon>
        <taxon>Methylopilaceae</taxon>
        <taxon>Hansschlegelia</taxon>
    </lineage>
</organism>
<feature type="region of interest" description="Disordered" evidence="2">
    <location>
        <begin position="530"/>
        <end position="559"/>
    </location>
</feature>
<dbReference type="Gene3D" id="3.10.20.440">
    <property type="entry name" value="2Fe-2S iron-sulphur cluster binding domain, sarcosine oxidase, alpha subunit, N-terminal domain"/>
    <property type="match status" value="1"/>
</dbReference>
<dbReference type="InterPro" id="IPR023753">
    <property type="entry name" value="FAD/NAD-binding_dom"/>
</dbReference>
<dbReference type="Pfam" id="PF07992">
    <property type="entry name" value="Pyr_redox_2"/>
    <property type="match status" value="1"/>
</dbReference>
<dbReference type="InterPro" id="IPR042204">
    <property type="entry name" value="2Fe-2S-bd_N"/>
</dbReference>
<dbReference type="PRINTS" id="PR00368">
    <property type="entry name" value="FADPNR"/>
</dbReference>
<dbReference type="PRINTS" id="PR00469">
    <property type="entry name" value="PNDRDTASEII"/>
</dbReference>
<keyword evidence="6" id="KW-1185">Reference proteome</keyword>
<dbReference type="GO" id="GO:0016491">
    <property type="term" value="F:oxidoreductase activity"/>
    <property type="evidence" value="ECO:0007669"/>
    <property type="project" value="UniProtKB-KW"/>
</dbReference>
<sequence>MSGPYRLPASADRRFGAAIDRDEPVGFRFAGRSCSGFYGDTLASALLAGAAPRWGASPLLGRPRALAALGLEDIALVALEDDSGAWAGVSGDEIAIREGLAARPLRSAAEASFGRLAPRLALERLRRVLPLPAPRLPPTEPSPDARRETCDVVVVGAGLAGLAAAAAARAAGLSVVVLEASFRAGGAADLFDGRIDGRAPGQWATRQAAALADRSALTLGATAIAVEADGSVVAVERVDPRKPGRVAVRVVSAGAVVLATGVRERPLAFRDNDRPGVMNSLAVRALLRRHAVAPGESVVVATLSDDGYRTAIDLSEAGVSVKMVIDAREDPQGPAIDLAKAMGVPLSFASVVTGVDYDEQDSHVVAVHAANRFGEGAASAARSFTVDGLVVSGGFAPRDELLARSGLGPDEGLFSAQGGSGVGDAIAAGWAAGSAAARHLFAEPTRDAPVVEAVRDEPDGPVAAYLGRLTAEDAASAFVDFGADITAADIAEAIGQGADGPQALSRRIGLGLGGDAGRFSADLPSHAFAAAGARGAPPPPSPGRPTLGLMAARASLRED</sequence>
<dbReference type="AlphaFoldDB" id="A0A9W6IZA5"/>
<evidence type="ECO:0000256" key="2">
    <source>
        <dbReference type="SAM" id="MobiDB-lite"/>
    </source>
</evidence>
<evidence type="ECO:0000313" key="6">
    <source>
        <dbReference type="Proteomes" id="UP001143372"/>
    </source>
</evidence>
<dbReference type="SUPFAM" id="SSF51905">
    <property type="entry name" value="FAD/NAD(P)-binding domain"/>
    <property type="match status" value="1"/>
</dbReference>
<accession>A0A9W6IZA5</accession>
<feature type="domain" description="SoxA A3" evidence="4">
    <location>
        <begin position="476"/>
        <end position="521"/>
    </location>
</feature>
<dbReference type="PANTHER" id="PTHR42949:SF3">
    <property type="entry name" value="ANAEROBIC GLYCEROL-3-PHOSPHATE DEHYDROGENASE SUBUNIT B"/>
    <property type="match status" value="1"/>
</dbReference>
<dbReference type="Proteomes" id="UP001143372">
    <property type="component" value="Unassembled WGS sequence"/>
</dbReference>
<reference evidence="5" key="2">
    <citation type="submission" date="2023-01" db="EMBL/GenBank/DDBJ databases">
        <authorList>
            <person name="Sun Q."/>
            <person name="Evtushenko L."/>
        </authorList>
    </citation>
    <scope>NUCLEOTIDE SEQUENCE</scope>
    <source>
        <strain evidence="5">VKM B-2347</strain>
    </source>
</reference>
<evidence type="ECO:0008006" key="7">
    <source>
        <dbReference type="Google" id="ProtNLM"/>
    </source>
</evidence>
<gene>
    <name evidence="5" type="ORF">GCM10008179_15590</name>
</gene>
<keyword evidence="1" id="KW-0560">Oxidoreductase</keyword>